<dbReference type="Proteomes" id="UP000053279">
    <property type="component" value="Unassembled WGS sequence"/>
</dbReference>
<protein>
    <submittedName>
        <fullName evidence="1">Putative secreted protein</fullName>
    </submittedName>
</protein>
<comment type="caution">
    <text evidence="1">The sequence shown here is derived from an EMBL/GenBank/DDBJ whole genome shotgun (WGS) entry which is preliminary data.</text>
</comment>
<dbReference type="EMBL" id="APJZ01000002">
    <property type="protein sequence ID" value="EOD42629.1"/>
    <property type="molecule type" value="Genomic_DNA"/>
</dbReference>
<keyword evidence="2" id="KW-1185">Reference proteome</keyword>
<dbReference type="AlphaFoldDB" id="R1G9W1"/>
<reference evidence="1 2" key="1">
    <citation type="submission" date="2013-02" db="EMBL/GenBank/DDBJ databases">
        <title>Insights into archaeal evolution and symbiosis from the genomes of a Nanoarchaeon and its crenarchaeal host from Yellowstone National Park.</title>
        <authorList>
            <person name="Podar M."/>
            <person name="Makarova K.S."/>
            <person name="Graham D.E."/>
            <person name="Wolf Y.I."/>
            <person name="Koonin E.V."/>
            <person name="Reysenbach A.-L."/>
        </authorList>
    </citation>
    <scope>NUCLEOTIDE SEQUENCE [LARGE SCALE GENOMIC DNA]</scope>
</reference>
<organism evidence="1 2">
    <name type="scientific">Nanobsidianus stetteri</name>
    <dbReference type="NCBI Taxonomy" id="1294122"/>
    <lineage>
        <taxon>Archaea</taxon>
        <taxon>Nanobdellota</taxon>
        <taxon>Candidatus Nanoarchaeia</taxon>
        <taxon>Nanoarchaeales</taxon>
        <taxon>Nanopusillaceae</taxon>
        <taxon>Candidatus Nanobsidianus</taxon>
    </lineage>
</organism>
<evidence type="ECO:0000313" key="2">
    <source>
        <dbReference type="Proteomes" id="UP000053279"/>
    </source>
</evidence>
<proteinExistence type="predicted"/>
<sequence length="140" mass="15164">MTVAIAGLMYAWLSGMFSSLTTSTSQQVIQATQLTSFNVPKMFISNGNIYAIIYNNGNVPINANNMTITAQEFWASNNTYDGITYVCSASSGIITSGQQSTITLSCNPTSLVTNWNSGIYYYLFTFVYNGVSVQATLPPS</sequence>
<name>R1G9W1_NANST</name>
<gene>
    <name evidence="1" type="ORF">Nst1_361</name>
</gene>
<evidence type="ECO:0000313" key="1">
    <source>
        <dbReference type="EMBL" id="EOD42629.1"/>
    </source>
</evidence>
<accession>R1G9W1</accession>